<name>H0R4D8_9ACTN</name>
<keyword evidence="4" id="KW-1185">Reference proteome</keyword>
<evidence type="ECO:0000313" key="4">
    <source>
        <dbReference type="Proteomes" id="UP000035034"/>
    </source>
</evidence>
<evidence type="ECO:0000256" key="1">
    <source>
        <dbReference type="SAM" id="MobiDB-lite"/>
    </source>
</evidence>
<dbReference type="STRING" id="1077974.GOEFS_098_00050"/>
<evidence type="ECO:0000256" key="2">
    <source>
        <dbReference type="SAM" id="Phobius"/>
    </source>
</evidence>
<dbReference type="AlphaFoldDB" id="H0R4D8"/>
<dbReference type="Proteomes" id="UP000035034">
    <property type="component" value="Unassembled WGS sequence"/>
</dbReference>
<dbReference type="EMBL" id="BAEH01000098">
    <property type="protein sequence ID" value="GAB19939.1"/>
    <property type="molecule type" value="Genomic_DNA"/>
</dbReference>
<gene>
    <name evidence="3" type="ORF">GOEFS_098_00050</name>
</gene>
<feature type="transmembrane region" description="Helical" evidence="2">
    <location>
        <begin position="31"/>
        <end position="55"/>
    </location>
</feature>
<evidence type="ECO:0000313" key="3">
    <source>
        <dbReference type="EMBL" id="GAB19939.1"/>
    </source>
</evidence>
<evidence type="ECO:0008006" key="5">
    <source>
        <dbReference type="Google" id="ProtNLM"/>
    </source>
</evidence>
<accession>H0R4D8</accession>
<dbReference type="RefSeq" id="WP_007319274.1">
    <property type="nucleotide sequence ID" value="NZ_BAEH01000098.1"/>
</dbReference>
<keyword evidence="2" id="KW-1133">Transmembrane helix</keyword>
<dbReference type="OrthoDB" id="3215846at2"/>
<comment type="caution">
    <text evidence="3">The sequence shown here is derived from an EMBL/GenBank/DDBJ whole genome shotgun (WGS) entry which is preliminary data.</text>
</comment>
<organism evidence="3 4">
    <name type="scientific">Gordonia effusa NBRC 100432</name>
    <dbReference type="NCBI Taxonomy" id="1077974"/>
    <lineage>
        <taxon>Bacteria</taxon>
        <taxon>Bacillati</taxon>
        <taxon>Actinomycetota</taxon>
        <taxon>Actinomycetes</taxon>
        <taxon>Mycobacteriales</taxon>
        <taxon>Gordoniaceae</taxon>
        <taxon>Gordonia</taxon>
    </lineage>
</organism>
<dbReference type="Pfam" id="PF11209">
    <property type="entry name" value="LmeA"/>
    <property type="match status" value="1"/>
</dbReference>
<keyword evidence="2" id="KW-0472">Membrane</keyword>
<keyword evidence="2" id="KW-0812">Transmembrane</keyword>
<dbReference type="InterPro" id="IPR021373">
    <property type="entry name" value="DUF2993"/>
</dbReference>
<feature type="region of interest" description="Disordered" evidence="1">
    <location>
        <begin position="1"/>
        <end position="22"/>
    </location>
</feature>
<sequence length="312" mass="32621">MSFTAAGPPAIPTSDGADETARSARPRLRRAVIVGLATALVVVVALVIADTVLAARSEKRLSEALQTSPRLEFAPEVTLGGMPFISHANSGEFPSLTVTARGVPLPRSGSVACVATQCWAELGITATGIRADDGWSFHPTSHLFFDTVNGYAKLDSVNLGRLLDITDLSVNTPAPEGKAGGGGPGDGLLERSSGLLLTGTVALPPGQTTSSTVPPSASSYRGDKIRVSVSVDVAVRDDALVIRATDFYDGPEEHASADVPAQYRQAILDRFSRVLPMPALPWGIIPTSAHSAGSDVLISGDSVRRRVRVDEF</sequence>
<proteinExistence type="predicted"/>
<protein>
    <recommendedName>
        <fullName evidence="5">DUF2993 domain-containing protein</fullName>
    </recommendedName>
</protein>
<reference evidence="3 4" key="1">
    <citation type="submission" date="2011-12" db="EMBL/GenBank/DDBJ databases">
        <title>Whole genome shotgun sequence of Gordonia effusa NBRC 100432.</title>
        <authorList>
            <person name="Yoshida I."/>
            <person name="Takarada H."/>
            <person name="Hosoyama A."/>
            <person name="Tsuchikane K."/>
            <person name="Katsumata H."/>
            <person name="Yamazaki S."/>
            <person name="Fujita N."/>
        </authorList>
    </citation>
    <scope>NUCLEOTIDE SEQUENCE [LARGE SCALE GENOMIC DNA]</scope>
    <source>
        <strain evidence="3 4">NBRC 100432</strain>
    </source>
</reference>
<dbReference type="eggNOG" id="ENOG5030HSU">
    <property type="taxonomic scope" value="Bacteria"/>
</dbReference>